<feature type="signal peptide" evidence="3">
    <location>
        <begin position="1"/>
        <end position="24"/>
    </location>
</feature>
<accession>A0A1I0F934</accession>
<feature type="coiled-coil region" evidence="1">
    <location>
        <begin position="128"/>
        <end position="194"/>
    </location>
</feature>
<dbReference type="STRING" id="430453.SAMN04487962_11223"/>
<dbReference type="Proteomes" id="UP000198762">
    <property type="component" value="Unassembled WGS sequence"/>
</dbReference>
<keyword evidence="6" id="KW-1185">Reference proteome</keyword>
<dbReference type="AlphaFoldDB" id="A0A1I0F934"/>
<feature type="chain" id="PRO_5011749690" description="DUF4124 domain-containing protein" evidence="3">
    <location>
        <begin position="25"/>
        <end position="219"/>
    </location>
</feature>
<reference evidence="6" key="1">
    <citation type="submission" date="2016-10" db="EMBL/GenBank/DDBJ databases">
        <authorList>
            <person name="Varghese N."/>
            <person name="Submissions S."/>
        </authorList>
    </citation>
    <scope>NUCLEOTIDE SEQUENCE [LARGE SCALE GENOMIC DNA]</scope>
    <source>
        <strain evidence="6">CGMCC 1.6489</strain>
    </source>
</reference>
<evidence type="ECO:0000256" key="1">
    <source>
        <dbReference type="SAM" id="Coils"/>
    </source>
</evidence>
<keyword evidence="1" id="KW-0175">Coiled coil</keyword>
<evidence type="ECO:0000313" key="5">
    <source>
        <dbReference type="EMBL" id="SET54514.1"/>
    </source>
</evidence>
<evidence type="ECO:0000256" key="3">
    <source>
        <dbReference type="SAM" id="SignalP"/>
    </source>
</evidence>
<dbReference type="RefSeq" id="WP_245742609.1">
    <property type="nucleotide sequence ID" value="NZ_FOHZ01000012.1"/>
</dbReference>
<dbReference type="EMBL" id="FOHZ01000012">
    <property type="protein sequence ID" value="SET54514.1"/>
    <property type="molecule type" value="Genomic_DNA"/>
</dbReference>
<organism evidence="5 6">
    <name type="scientific">Marinobacter segnicrescens</name>
    <dbReference type="NCBI Taxonomy" id="430453"/>
    <lineage>
        <taxon>Bacteria</taxon>
        <taxon>Pseudomonadati</taxon>
        <taxon>Pseudomonadota</taxon>
        <taxon>Gammaproteobacteria</taxon>
        <taxon>Pseudomonadales</taxon>
        <taxon>Marinobacteraceae</taxon>
        <taxon>Marinobacter</taxon>
    </lineage>
</organism>
<feature type="region of interest" description="Disordered" evidence="2">
    <location>
        <begin position="65"/>
        <end position="98"/>
    </location>
</feature>
<keyword evidence="3" id="KW-0732">Signal</keyword>
<sequence length="219" mass="25175">MPATRLTTCIIAASCLLFANLADARMYRYKDDSGQLVISNTVPQEASTRGYEILNSQGRVIDRVAPAPTEEELRRREEEKRQQEQAKAQREQDRALLRRYSHPDDAVRALHRKITELEGLNQLKRGNISVIESQLDSEQSRAADLERSGREIPDATLQKIDRLESQIRDIEAEIASQEQEIEQLRERYLDDIRRLEVITEHQRTLPLDPAEATAETSTR</sequence>
<name>A0A1I0F934_9GAMM</name>
<evidence type="ECO:0000259" key="4">
    <source>
        <dbReference type="Pfam" id="PF13511"/>
    </source>
</evidence>
<proteinExistence type="predicted"/>
<protein>
    <recommendedName>
        <fullName evidence="4">DUF4124 domain-containing protein</fullName>
    </recommendedName>
</protein>
<feature type="domain" description="DUF4124" evidence="4">
    <location>
        <begin position="14"/>
        <end position="69"/>
    </location>
</feature>
<gene>
    <name evidence="5" type="ORF">SAMN04487962_11223</name>
</gene>
<dbReference type="Pfam" id="PF13511">
    <property type="entry name" value="DUF4124"/>
    <property type="match status" value="1"/>
</dbReference>
<evidence type="ECO:0000313" key="6">
    <source>
        <dbReference type="Proteomes" id="UP000198762"/>
    </source>
</evidence>
<dbReference type="InterPro" id="IPR025392">
    <property type="entry name" value="DUF4124"/>
</dbReference>
<evidence type="ECO:0000256" key="2">
    <source>
        <dbReference type="SAM" id="MobiDB-lite"/>
    </source>
</evidence>
<feature type="compositionally biased region" description="Basic and acidic residues" evidence="2">
    <location>
        <begin position="71"/>
        <end position="98"/>
    </location>
</feature>